<evidence type="ECO:0000259" key="1">
    <source>
        <dbReference type="SMART" id="SM00460"/>
    </source>
</evidence>
<dbReference type="InterPro" id="IPR002931">
    <property type="entry name" value="Transglutaminase-like"/>
</dbReference>
<dbReference type="PANTHER" id="PTHR33490">
    <property type="entry name" value="BLR5614 PROTEIN-RELATED"/>
    <property type="match status" value="1"/>
</dbReference>
<dbReference type="Pfam" id="PF15887">
    <property type="entry name" value="Peptidase_Mx"/>
    <property type="match status" value="1"/>
</dbReference>
<evidence type="ECO:0000313" key="2">
    <source>
        <dbReference type="EMBL" id="STZ73803.1"/>
    </source>
</evidence>
<dbReference type="Gene3D" id="3.40.390.70">
    <property type="match status" value="1"/>
</dbReference>
<protein>
    <submittedName>
        <fullName evidence="2">Transglutaminase-like protein</fullName>
    </submittedName>
</protein>
<reference evidence="2 3" key="1">
    <citation type="submission" date="2018-06" db="EMBL/GenBank/DDBJ databases">
        <authorList>
            <consortium name="Pathogen Informatics"/>
            <person name="Doyle S."/>
        </authorList>
    </citation>
    <scope>NUCLEOTIDE SEQUENCE [LARGE SCALE GENOMIC DNA]</scope>
    <source>
        <strain evidence="2 3">NCTC1542</strain>
    </source>
</reference>
<evidence type="ECO:0000313" key="3">
    <source>
        <dbReference type="Proteomes" id="UP000255389"/>
    </source>
</evidence>
<dbReference type="Proteomes" id="UP000255389">
    <property type="component" value="Unassembled WGS sequence"/>
</dbReference>
<dbReference type="SMART" id="SM00460">
    <property type="entry name" value="TGc"/>
    <property type="match status" value="1"/>
</dbReference>
<dbReference type="Pfam" id="PF01841">
    <property type="entry name" value="Transglut_core"/>
    <property type="match status" value="1"/>
</dbReference>
<feature type="domain" description="Transglutaminase-like" evidence="1">
    <location>
        <begin position="46"/>
        <end position="116"/>
    </location>
</feature>
<sequence>MRAYAAPSFVPGRPLIEVLRELTSRIYADFTYRSGSTTVSTQVADVLAAREGVCQDFARLAIACLRANGLAASYVSGYLATDPPPGKERMIGVDATHAWASVWTPQNVWLGMDPTNDQMVDERYIVAGFGRDYADIPPLRGIIYTDSLSSVIEVSVDVAPCPPDRDPCCMRDFNCPNCGQRLAFENSLCLSCRSALGFSLADMALLVITDTDLGGHAGAVDEKQYRLCANLHLAECNWLVRIGDDPLCASCRLTRTRPADTDTAALASFAEAEQAKRRLIAELHELKLPIVGRDEDPRFGLAFDLLSSEFEKVYTGHHNGVITLDLAEGDDVHREQLRIAMDEPYRTLLGHFRHEIGHYYFYRLVAPSPDYSARFSQLFGDPDADYQQALDRHYKDGPPSGWEDDFVSSYATMHPAEDWAETFAHYLHIRDTLDTAAAFGFAPAGGSFGRRQLGPAGFDTIIEMWLPLAWSLNMVNRSMGHADLYPFVLAPAVLEKMRFVHIVVDEVTAG</sequence>
<dbReference type="InterPro" id="IPR011201">
    <property type="entry name" value="Zinc-ribbon_6_bact"/>
</dbReference>
<dbReference type="AlphaFoldDB" id="A0A378UAM5"/>
<dbReference type="EMBL" id="UGQY01000001">
    <property type="protein sequence ID" value="STZ73803.1"/>
    <property type="molecule type" value="Genomic_DNA"/>
</dbReference>
<dbReference type="Gene3D" id="3.10.620.30">
    <property type="match status" value="1"/>
</dbReference>
<proteinExistence type="predicted"/>
<dbReference type="InterPro" id="IPR038765">
    <property type="entry name" value="Papain-like_cys_pep_sf"/>
</dbReference>
<dbReference type="Pfam" id="PF10005">
    <property type="entry name" value="Zn_ribbon_DZR_6"/>
    <property type="match status" value="1"/>
</dbReference>
<accession>A0A378UAM5</accession>
<name>A0A378UAM5_MYCFO</name>
<gene>
    <name evidence="2" type="ORF">NCTC1542_01351</name>
</gene>
<dbReference type="PANTHER" id="PTHR33490:SF7">
    <property type="entry name" value="BLR2979 PROTEIN"/>
    <property type="match status" value="1"/>
</dbReference>
<dbReference type="InterPro" id="IPR031321">
    <property type="entry name" value="UCP012641"/>
</dbReference>
<organism evidence="2 3">
    <name type="scientific">Mycolicibacterium fortuitum</name>
    <name type="common">Mycobacterium fortuitum</name>
    <dbReference type="NCBI Taxonomy" id="1766"/>
    <lineage>
        <taxon>Bacteria</taxon>
        <taxon>Bacillati</taxon>
        <taxon>Actinomycetota</taxon>
        <taxon>Actinomycetes</taxon>
        <taxon>Mycobacteriales</taxon>
        <taxon>Mycobacteriaceae</taxon>
        <taxon>Mycolicibacterium</taxon>
    </lineage>
</organism>
<dbReference type="SUPFAM" id="SSF54001">
    <property type="entry name" value="Cysteine proteinases"/>
    <property type="match status" value="1"/>
</dbReference>